<keyword evidence="14" id="KW-1185">Reference proteome</keyword>
<dbReference type="Proteomes" id="UP001165060">
    <property type="component" value="Unassembled WGS sequence"/>
</dbReference>
<dbReference type="PANTHER" id="PTHR48062:SF52">
    <property type="entry name" value="RECEPTOR-LIKE PROTEIN 8-RELATED"/>
    <property type="match status" value="1"/>
</dbReference>
<sequence length="1165" mass="126590">MTGQLPPAINDLTALISLDLTDNPIGGELPPIGDLRDLQSLILQVNNFEGPLPPLDNLTSLVEVSLAYNSFSGSLPPLNNFTDLQSLKLFNNKFTGTVPSSYSTLTSLTYLDLSSNALSGALPPLDNFHDLQYLWLYDNMFTGTMPSSYSNLTSLTILQLQANDLSGALPPLDSLHDLQILALYDNMFTGTVPSSYSNLTSLTFLALDSNALSGTLPPLDKLHDLQELYLYDNMFTGPLPDVANFPDLVLLLAYNNDFSSALPPSLFSLPKLEAVILSGNPKLTGSLPAVLDAPSLTSLVIEGCDLSGPLPTSISSNLTALYLAGNRLESTIPPLPPTIVDVSLAYNELTGSLSDDFFADTPDLETFDIRHNKIGGSIPTSMSSLEHLADLKTDLNYMSGSLAADMESWPIFAASDTSSTTSTILFGNIWSCPIENAIRDHSDDEAHAYACGDSEFVTPILVAAAAFALFASAAAFTKHENVYRLVCYYSRSKTVVLTDARKLVNVGYSCYKLVAAVLLASIGLSATYWNAHSAFDTQPALKKLSATLKTASDGFILPLLAITTLTLLYYIRWGWGMRFEGRVESELTGSGKPRSWRGTVKLAWLVARVMVTATVFDFVYVFFVATNPRMSTSTRTLLNALLSQFKSSFLNERAAAKQALKLANPAKRFNYLVFTMSAIMLMNALVVPSVLVLLLDERCFKFYDFWLFGRLQTQAPHDAVVPYTTCGYVDTDSGELICPNPSYPNDGYVTYYYSTTFEYPWSLSEQCGSAWAILSAGLFVSLGLPNTVSMFADDIDAGLGGWATLLFAIAVFSVFLLAGWLLRKFAPTAASPTPSWFYPPNVDYLLDLFDFNIDEERLLGQKATYTWPLQDRFSEHVQGFGSIALDFLGFARGNFASEFDGLIDDAFREDEKDDNEEDEEEPAPLYRQDQFGRYLPFAYANLVKTTALIFTFGFAAPLTAWVGCLGLLARWLTMSYLAERWRRKEEEGGGIVTDAQGLPFRCVVLVVVCVLAFFGTAAVLSGVGGEASAWTWVGLGVMAGVLGAQTWLIGRETVRKAARSAARSAEDVKAGVELQTAKKPPPPPGTTKLMNPIHLSAEGLAPPSEGGNAAASDPNDEQARAAASDPDVELASPAEVLAPPSARARAASSNPDDIFKRSEDDFTEL</sequence>
<feature type="transmembrane region" description="Helical" evidence="12">
    <location>
        <begin position="602"/>
        <end position="623"/>
    </location>
</feature>
<feature type="transmembrane region" description="Helical" evidence="12">
    <location>
        <begin position="671"/>
        <end position="695"/>
    </location>
</feature>
<evidence type="ECO:0000256" key="1">
    <source>
        <dbReference type="ARBA" id="ARBA00004236"/>
    </source>
</evidence>
<dbReference type="PANTHER" id="PTHR48062">
    <property type="entry name" value="RECEPTOR-LIKE PROTEIN 14"/>
    <property type="match status" value="1"/>
</dbReference>
<feature type="transmembrane region" description="Helical" evidence="12">
    <location>
        <begin position="1029"/>
        <end position="1050"/>
    </location>
</feature>
<evidence type="ECO:0000256" key="8">
    <source>
        <dbReference type="ARBA" id="ARBA00022989"/>
    </source>
</evidence>
<feature type="transmembrane region" description="Helical" evidence="12">
    <location>
        <begin position="998"/>
        <end position="1023"/>
    </location>
</feature>
<comment type="similarity">
    <text evidence="2">Belongs to the RLP family.</text>
</comment>
<keyword evidence="7" id="KW-0677">Repeat</keyword>
<name>A0ABQ6MBH1_9STRA</name>
<proteinExistence type="inferred from homology"/>
<keyword evidence="9 12" id="KW-0472">Membrane</keyword>
<evidence type="ECO:0000256" key="6">
    <source>
        <dbReference type="ARBA" id="ARBA00022729"/>
    </source>
</evidence>
<evidence type="ECO:0000256" key="5">
    <source>
        <dbReference type="ARBA" id="ARBA00022692"/>
    </source>
</evidence>
<dbReference type="Pfam" id="PF00560">
    <property type="entry name" value="LRR_1"/>
    <property type="match status" value="2"/>
</dbReference>
<keyword evidence="6" id="KW-0732">Signal</keyword>
<evidence type="ECO:0000256" key="9">
    <source>
        <dbReference type="ARBA" id="ARBA00023136"/>
    </source>
</evidence>
<feature type="transmembrane region" description="Helical" evidence="12">
    <location>
        <begin position="800"/>
        <end position="822"/>
    </location>
</feature>
<evidence type="ECO:0000313" key="13">
    <source>
        <dbReference type="EMBL" id="GMI23231.1"/>
    </source>
</evidence>
<reference evidence="13 14" key="1">
    <citation type="journal article" date="2023" name="Commun. Biol.">
        <title>Genome analysis of Parmales, the sister group of diatoms, reveals the evolutionary specialization of diatoms from phago-mixotrophs to photoautotrophs.</title>
        <authorList>
            <person name="Ban H."/>
            <person name="Sato S."/>
            <person name="Yoshikawa S."/>
            <person name="Yamada K."/>
            <person name="Nakamura Y."/>
            <person name="Ichinomiya M."/>
            <person name="Sato N."/>
            <person name="Blanc-Mathieu R."/>
            <person name="Endo H."/>
            <person name="Kuwata A."/>
            <person name="Ogata H."/>
        </authorList>
    </citation>
    <scope>NUCLEOTIDE SEQUENCE [LARGE SCALE GENOMIC DNA]</scope>
</reference>
<feature type="region of interest" description="Disordered" evidence="11">
    <location>
        <begin position="1068"/>
        <end position="1165"/>
    </location>
</feature>
<dbReference type="InterPro" id="IPR001611">
    <property type="entry name" value="Leu-rich_rpt"/>
</dbReference>
<evidence type="ECO:0000256" key="4">
    <source>
        <dbReference type="ARBA" id="ARBA00022614"/>
    </source>
</evidence>
<gene>
    <name evidence="13" type="ORF">TeGR_g13288</name>
</gene>
<keyword evidence="5 12" id="KW-0812">Transmembrane</keyword>
<feature type="compositionally biased region" description="Basic and acidic residues" evidence="11">
    <location>
        <begin position="1153"/>
        <end position="1165"/>
    </location>
</feature>
<evidence type="ECO:0000256" key="12">
    <source>
        <dbReference type="SAM" id="Phobius"/>
    </source>
</evidence>
<keyword evidence="8 12" id="KW-1133">Transmembrane helix</keyword>
<evidence type="ECO:0000256" key="2">
    <source>
        <dbReference type="ARBA" id="ARBA00009592"/>
    </source>
</evidence>
<evidence type="ECO:0000256" key="7">
    <source>
        <dbReference type="ARBA" id="ARBA00022737"/>
    </source>
</evidence>
<comment type="subcellular location">
    <subcellularLocation>
        <location evidence="1">Cell membrane</location>
    </subcellularLocation>
    <subcellularLocation>
        <location evidence="10">Endomembrane system</location>
        <topology evidence="10">Single-pass membrane protein</topology>
    </subcellularLocation>
</comment>
<dbReference type="SUPFAM" id="SSF52047">
    <property type="entry name" value="RNI-like"/>
    <property type="match status" value="1"/>
</dbReference>
<comment type="caution">
    <text evidence="13">The sequence shown here is derived from an EMBL/GenBank/DDBJ whole genome shotgun (WGS) entry which is preliminary data.</text>
</comment>
<evidence type="ECO:0008006" key="15">
    <source>
        <dbReference type="Google" id="ProtNLM"/>
    </source>
</evidence>
<feature type="transmembrane region" description="Helical" evidence="12">
    <location>
        <begin position="551"/>
        <end position="571"/>
    </location>
</feature>
<evidence type="ECO:0000256" key="3">
    <source>
        <dbReference type="ARBA" id="ARBA00022475"/>
    </source>
</evidence>
<feature type="transmembrane region" description="Helical" evidence="12">
    <location>
        <begin position="456"/>
        <end position="476"/>
    </location>
</feature>
<organism evidence="13 14">
    <name type="scientific">Tetraparma gracilis</name>
    <dbReference type="NCBI Taxonomy" id="2962635"/>
    <lineage>
        <taxon>Eukaryota</taxon>
        <taxon>Sar</taxon>
        <taxon>Stramenopiles</taxon>
        <taxon>Ochrophyta</taxon>
        <taxon>Bolidophyceae</taxon>
        <taxon>Parmales</taxon>
        <taxon>Triparmaceae</taxon>
        <taxon>Tetraparma</taxon>
    </lineage>
</organism>
<feature type="compositionally biased region" description="Low complexity" evidence="11">
    <location>
        <begin position="1138"/>
        <end position="1149"/>
    </location>
</feature>
<keyword evidence="3" id="KW-1003">Cell membrane</keyword>
<evidence type="ECO:0000256" key="10">
    <source>
        <dbReference type="ARBA" id="ARBA00037847"/>
    </source>
</evidence>
<protein>
    <recommendedName>
        <fullName evidence="15">L domain-like protein</fullName>
    </recommendedName>
</protein>
<dbReference type="EMBL" id="BRYB01000118">
    <property type="protein sequence ID" value="GMI23231.1"/>
    <property type="molecule type" value="Genomic_DNA"/>
</dbReference>
<dbReference type="InterPro" id="IPR032675">
    <property type="entry name" value="LRR_dom_sf"/>
</dbReference>
<dbReference type="Gene3D" id="3.80.10.10">
    <property type="entry name" value="Ribonuclease Inhibitor"/>
    <property type="match status" value="2"/>
</dbReference>
<evidence type="ECO:0000256" key="11">
    <source>
        <dbReference type="SAM" id="MobiDB-lite"/>
    </source>
</evidence>
<keyword evidence="4" id="KW-0433">Leucine-rich repeat</keyword>
<feature type="transmembrane region" description="Helical" evidence="12">
    <location>
        <begin position="510"/>
        <end position="531"/>
    </location>
</feature>
<dbReference type="InterPro" id="IPR051502">
    <property type="entry name" value="RLP_Defense_Trigger"/>
</dbReference>
<accession>A0ABQ6MBH1</accession>
<evidence type="ECO:0000313" key="14">
    <source>
        <dbReference type="Proteomes" id="UP001165060"/>
    </source>
</evidence>